<evidence type="ECO:0000313" key="1">
    <source>
        <dbReference type="EMBL" id="OLN27166.1"/>
    </source>
</evidence>
<organism evidence="1 2">
    <name type="scientific">Desulfosporosinus metallidurans</name>
    <dbReference type="NCBI Taxonomy" id="1888891"/>
    <lineage>
        <taxon>Bacteria</taxon>
        <taxon>Bacillati</taxon>
        <taxon>Bacillota</taxon>
        <taxon>Clostridia</taxon>
        <taxon>Eubacteriales</taxon>
        <taxon>Desulfitobacteriaceae</taxon>
        <taxon>Desulfosporosinus</taxon>
    </lineage>
</organism>
<reference evidence="1 2" key="1">
    <citation type="submission" date="2016-09" db="EMBL/GenBank/DDBJ databases">
        <title>Complete genome of Desulfosporosinus sp. OL.</title>
        <authorList>
            <person name="Mardanov A."/>
            <person name="Beletsky A."/>
            <person name="Panova A."/>
            <person name="Karnachuk O."/>
            <person name="Ravin N."/>
        </authorList>
    </citation>
    <scope>NUCLEOTIDE SEQUENCE [LARGE SCALE GENOMIC DNA]</scope>
    <source>
        <strain evidence="1 2">OL</strain>
    </source>
</reference>
<evidence type="ECO:0000313" key="2">
    <source>
        <dbReference type="Proteomes" id="UP000186102"/>
    </source>
</evidence>
<dbReference type="STRING" id="1888891.DSOL_4678"/>
<keyword evidence="2" id="KW-1185">Reference proteome</keyword>
<proteinExistence type="predicted"/>
<sequence>MFPAPSTLLSLDAPFRAIGPCQGSFGPQQLVKNFTATE</sequence>
<name>A0A1Q8QIM2_9FIRM</name>
<accession>A0A1Q8QIM2</accession>
<dbReference type="Proteomes" id="UP000186102">
    <property type="component" value="Unassembled WGS sequence"/>
</dbReference>
<comment type="caution">
    <text evidence="1">The sequence shown here is derived from an EMBL/GenBank/DDBJ whole genome shotgun (WGS) entry which is preliminary data.</text>
</comment>
<dbReference type="AlphaFoldDB" id="A0A1Q8QIM2"/>
<dbReference type="EMBL" id="MLBF01000062">
    <property type="protein sequence ID" value="OLN27166.1"/>
    <property type="molecule type" value="Genomic_DNA"/>
</dbReference>
<gene>
    <name evidence="1" type="ORF">DSOL_4678</name>
</gene>
<protein>
    <submittedName>
        <fullName evidence="1">Uncharacterized protein</fullName>
    </submittedName>
</protein>